<gene>
    <name evidence="1" type="ORF">S01H1_57188</name>
</gene>
<dbReference type="Pfam" id="PF01904">
    <property type="entry name" value="DUF72"/>
    <property type="match status" value="1"/>
</dbReference>
<comment type="caution">
    <text evidence="1">The sequence shown here is derived from an EMBL/GenBank/DDBJ whole genome shotgun (WGS) entry which is preliminary data.</text>
</comment>
<dbReference type="PANTHER" id="PTHR30348:SF4">
    <property type="entry name" value="DUF72 DOMAIN-CONTAINING PROTEIN"/>
    <property type="match status" value="1"/>
</dbReference>
<sequence length="121" mass="13554">RLSRFLDAAPSDLRWAVEFRDPGWLRPDVYSILRDHAAALCIHDLIDNHPVRLTADWVYLRYHGCGAACAGCYGDEQLVGEADRIGAWLTDGRDVFAYFNNDAHGCAVRNALKLKEYCGVA</sequence>
<dbReference type="Gene3D" id="3.20.20.410">
    <property type="entry name" value="Protein of unknown function UPF0759"/>
    <property type="match status" value="1"/>
</dbReference>
<feature type="non-terminal residue" evidence="1">
    <location>
        <position position="1"/>
    </location>
</feature>
<accession>X0XI33</accession>
<dbReference type="InterPro" id="IPR002763">
    <property type="entry name" value="DUF72"/>
</dbReference>
<name>X0XI33_9ZZZZ</name>
<dbReference type="EMBL" id="BARS01037288">
    <property type="protein sequence ID" value="GAG24606.1"/>
    <property type="molecule type" value="Genomic_DNA"/>
</dbReference>
<protein>
    <recommendedName>
        <fullName evidence="2">DUF72 domain-containing protein</fullName>
    </recommendedName>
</protein>
<evidence type="ECO:0008006" key="2">
    <source>
        <dbReference type="Google" id="ProtNLM"/>
    </source>
</evidence>
<reference evidence="1" key="1">
    <citation type="journal article" date="2014" name="Front. Microbiol.">
        <title>High frequency of phylogenetically diverse reductive dehalogenase-homologous genes in deep subseafloor sedimentary metagenomes.</title>
        <authorList>
            <person name="Kawai M."/>
            <person name="Futagami T."/>
            <person name="Toyoda A."/>
            <person name="Takaki Y."/>
            <person name="Nishi S."/>
            <person name="Hori S."/>
            <person name="Arai W."/>
            <person name="Tsubouchi T."/>
            <person name="Morono Y."/>
            <person name="Uchiyama I."/>
            <person name="Ito T."/>
            <person name="Fujiyama A."/>
            <person name="Inagaki F."/>
            <person name="Takami H."/>
        </authorList>
    </citation>
    <scope>NUCLEOTIDE SEQUENCE</scope>
    <source>
        <strain evidence="1">Expedition CK06-06</strain>
    </source>
</reference>
<dbReference type="InterPro" id="IPR036520">
    <property type="entry name" value="UPF0759_sf"/>
</dbReference>
<dbReference type="SUPFAM" id="SSF117396">
    <property type="entry name" value="TM1631-like"/>
    <property type="match status" value="1"/>
</dbReference>
<evidence type="ECO:0000313" key="1">
    <source>
        <dbReference type="EMBL" id="GAG24606.1"/>
    </source>
</evidence>
<dbReference type="PANTHER" id="PTHR30348">
    <property type="entry name" value="UNCHARACTERIZED PROTEIN YECE"/>
    <property type="match status" value="1"/>
</dbReference>
<proteinExistence type="predicted"/>
<dbReference type="AlphaFoldDB" id="X0XI33"/>
<organism evidence="1">
    <name type="scientific">marine sediment metagenome</name>
    <dbReference type="NCBI Taxonomy" id="412755"/>
    <lineage>
        <taxon>unclassified sequences</taxon>
        <taxon>metagenomes</taxon>
        <taxon>ecological metagenomes</taxon>
    </lineage>
</organism>